<dbReference type="PROSITE" id="PS50853">
    <property type="entry name" value="FN3"/>
    <property type="match status" value="2"/>
</dbReference>
<accession>A0AAV2QNF5</accession>
<gene>
    <name evidence="3" type="ORF">MNOR_LOCUS13414</name>
</gene>
<evidence type="ECO:0000313" key="4">
    <source>
        <dbReference type="Proteomes" id="UP001497623"/>
    </source>
</evidence>
<feature type="domain" description="Fibronectin type-III" evidence="2">
    <location>
        <begin position="51"/>
        <end position="148"/>
    </location>
</feature>
<reference evidence="3 4" key="1">
    <citation type="submission" date="2024-05" db="EMBL/GenBank/DDBJ databases">
        <authorList>
            <person name="Wallberg A."/>
        </authorList>
    </citation>
    <scope>NUCLEOTIDE SEQUENCE [LARGE SCALE GENOMIC DNA]</scope>
</reference>
<dbReference type="Gene3D" id="2.60.40.10">
    <property type="entry name" value="Immunoglobulins"/>
    <property type="match status" value="2"/>
</dbReference>
<dbReference type="PANTHER" id="PTHR46708:SF2">
    <property type="entry name" value="FIBRONECTIN TYPE-III DOMAIN-CONTAINING PROTEIN"/>
    <property type="match status" value="1"/>
</dbReference>
<dbReference type="EMBL" id="CAXKWB010007663">
    <property type="protein sequence ID" value="CAL4087995.1"/>
    <property type="molecule type" value="Genomic_DNA"/>
</dbReference>
<feature type="non-terminal residue" evidence="3">
    <location>
        <position position="1"/>
    </location>
</feature>
<protein>
    <recommendedName>
        <fullName evidence="2">Fibronectin type-III domain-containing protein</fullName>
    </recommendedName>
</protein>
<dbReference type="SUPFAM" id="SSF49265">
    <property type="entry name" value="Fibronectin type III"/>
    <property type="match status" value="1"/>
</dbReference>
<evidence type="ECO:0000313" key="3">
    <source>
        <dbReference type="EMBL" id="CAL4087995.1"/>
    </source>
</evidence>
<dbReference type="InterPro" id="IPR013783">
    <property type="entry name" value="Ig-like_fold"/>
</dbReference>
<dbReference type="InterPro" id="IPR003961">
    <property type="entry name" value="FN3_dom"/>
</dbReference>
<keyword evidence="1" id="KW-0677">Repeat</keyword>
<dbReference type="Proteomes" id="UP001497623">
    <property type="component" value="Unassembled WGS sequence"/>
</dbReference>
<dbReference type="InterPro" id="IPR050991">
    <property type="entry name" value="ECM_Regulatory_Proteins"/>
</dbReference>
<dbReference type="AlphaFoldDB" id="A0AAV2QNF5"/>
<dbReference type="CDD" id="cd00063">
    <property type="entry name" value="FN3"/>
    <property type="match status" value="2"/>
</dbReference>
<dbReference type="InterPro" id="IPR036116">
    <property type="entry name" value="FN3_sf"/>
</dbReference>
<sequence>SNQSFDFSSKITSYTIKNLDPCTAYHMSIQAKSQAGNGLPTSVITSTKIEAPSKPVIGLVSKTSSSLFVAWHSGIITNCGIDHYTVSMTPKDVTAIKRYNVNGTTQEYNIEELEANTKYIITVTAFSSYMNDNSSTLSSELKATTDDDTPTPGCGSRTDVENILAMLLSLTVYLSNR</sequence>
<dbReference type="PANTHER" id="PTHR46708">
    <property type="entry name" value="TENASCIN"/>
    <property type="match status" value="1"/>
</dbReference>
<dbReference type="SMART" id="SM00060">
    <property type="entry name" value="FN3"/>
    <property type="match status" value="1"/>
</dbReference>
<proteinExistence type="predicted"/>
<keyword evidence="4" id="KW-1185">Reference proteome</keyword>
<evidence type="ECO:0000259" key="2">
    <source>
        <dbReference type="PROSITE" id="PS50853"/>
    </source>
</evidence>
<name>A0AAV2QNF5_MEGNR</name>
<organism evidence="3 4">
    <name type="scientific">Meganyctiphanes norvegica</name>
    <name type="common">Northern krill</name>
    <name type="synonym">Thysanopoda norvegica</name>
    <dbReference type="NCBI Taxonomy" id="48144"/>
    <lineage>
        <taxon>Eukaryota</taxon>
        <taxon>Metazoa</taxon>
        <taxon>Ecdysozoa</taxon>
        <taxon>Arthropoda</taxon>
        <taxon>Crustacea</taxon>
        <taxon>Multicrustacea</taxon>
        <taxon>Malacostraca</taxon>
        <taxon>Eumalacostraca</taxon>
        <taxon>Eucarida</taxon>
        <taxon>Euphausiacea</taxon>
        <taxon>Euphausiidae</taxon>
        <taxon>Meganyctiphanes</taxon>
    </lineage>
</organism>
<feature type="domain" description="Fibronectin type-III" evidence="2">
    <location>
        <begin position="1"/>
        <end position="50"/>
    </location>
</feature>
<evidence type="ECO:0000256" key="1">
    <source>
        <dbReference type="ARBA" id="ARBA00022737"/>
    </source>
</evidence>
<comment type="caution">
    <text evidence="3">The sequence shown here is derived from an EMBL/GenBank/DDBJ whole genome shotgun (WGS) entry which is preliminary data.</text>
</comment>
<dbReference type="Pfam" id="PF00041">
    <property type="entry name" value="fn3"/>
    <property type="match status" value="2"/>
</dbReference>